<proteinExistence type="predicted"/>
<reference evidence="2" key="1">
    <citation type="submission" date="2020-04" db="EMBL/GenBank/DDBJ databases">
        <title>Genome Assembly and Annotation of Botryosphaeria dothidea sdau 11-99, a Latent Pathogen of Apple Fruit Ring Rot in China.</title>
        <authorList>
            <person name="Yu C."/>
            <person name="Diao Y."/>
            <person name="Lu Q."/>
            <person name="Zhao J."/>
            <person name="Cui S."/>
            <person name="Peng C."/>
            <person name="He B."/>
            <person name="Liu H."/>
        </authorList>
    </citation>
    <scope>NUCLEOTIDE SEQUENCE [LARGE SCALE GENOMIC DNA]</scope>
    <source>
        <strain evidence="2">Sdau11-99</strain>
    </source>
</reference>
<gene>
    <name evidence="2" type="ORF">GTA08_BOTSDO06565</name>
</gene>
<evidence type="ECO:0000313" key="2">
    <source>
        <dbReference type="EMBL" id="KAF4305880.1"/>
    </source>
</evidence>
<keyword evidence="3" id="KW-1185">Reference proteome</keyword>
<organism evidence="2 3">
    <name type="scientific">Botryosphaeria dothidea</name>
    <dbReference type="NCBI Taxonomy" id="55169"/>
    <lineage>
        <taxon>Eukaryota</taxon>
        <taxon>Fungi</taxon>
        <taxon>Dikarya</taxon>
        <taxon>Ascomycota</taxon>
        <taxon>Pezizomycotina</taxon>
        <taxon>Dothideomycetes</taxon>
        <taxon>Dothideomycetes incertae sedis</taxon>
        <taxon>Botryosphaeriales</taxon>
        <taxon>Botryosphaeriaceae</taxon>
        <taxon>Botryosphaeria</taxon>
    </lineage>
</organism>
<protein>
    <recommendedName>
        <fullName evidence="4">Amidoligase enzyme protein</fullName>
    </recommendedName>
</protein>
<comment type="caution">
    <text evidence="2">The sequence shown here is derived from an EMBL/GenBank/DDBJ whole genome shotgun (WGS) entry which is preliminary data.</text>
</comment>
<dbReference type="PANTHER" id="PTHR36847">
    <property type="entry name" value="AMIDOLIGASE ENZYME"/>
    <property type="match status" value="1"/>
</dbReference>
<sequence>MYLVYDKQRAAADYGVAPGWRSHTPTHSWSPIAQSLSPWSPGSDTDTDHFVDASELHWSERPGEASPVRMAIGALRRAGVPVYLPPDEAPQQEHRARHAKWLVDEDESICACRVEAPYESMHPPSDEYGLYGLELMSPVYSYDRDDWRGKIAKVLEVLRRAFDDRGESDCYRLYVPQMAGMHVHVGLGELVGEEPRVVKYMLPLRSLKNFMQLATGFERITDELHATSRIDCRGEYCTPPSRFYKTRNGKEPKPLTFFEDFMDSTKEANGEVPSLEHVSSDDGSLPEIPTEELTRVSPGIVADALDTVEAYSTNNPKSFDDVKARIFDPQWRDQKLKALQDAREGGERLAFKVAVLVAATLENALSHWSPLAYFYRPEIAMEYSREDETGQRTRVTYIQNVYNEVGALAMMLPRSPPPRVVTGSSSPRTASEVDSEQMDTRSSPTDEPEAEAIVGRAYGTTVIERCQYIEDYIQTHLDIDNRQFTYKRSQAYNLMNFDVGYNGLLKRSCLGTIEFRQHRGTIDADEVIAWVEVATSMLRFAHTRALTQGSMMPVVEQHAYDPAMGFDPFLRMIDLDIDLDRDVRAQGDAHTKVVEKVEKTEIRRSRVLPLSRIFSLHREQQKDPVNVLRTIRMRLKNGDYGLPKEVGFRLLEKKYPDLGEAYAEYRWTAKSGQWWDE</sequence>
<dbReference type="InterPro" id="IPR022025">
    <property type="entry name" value="Amidoligase_2"/>
</dbReference>
<dbReference type="Pfam" id="PF12224">
    <property type="entry name" value="Amidoligase_2"/>
    <property type="match status" value="1"/>
</dbReference>
<dbReference type="EMBL" id="WWBZ02000040">
    <property type="protein sequence ID" value="KAF4305880.1"/>
    <property type="molecule type" value="Genomic_DNA"/>
</dbReference>
<feature type="region of interest" description="Disordered" evidence="1">
    <location>
        <begin position="413"/>
        <end position="449"/>
    </location>
</feature>
<dbReference type="Proteomes" id="UP000572817">
    <property type="component" value="Unassembled WGS sequence"/>
</dbReference>
<dbReference type="PANTHER" id="PTHR36847:SF1">
    <property type="entry name" value="AMIDOLIGASE ENZYME"/>
    <property type="match status" value="1"/>
</dbReference>
<dbReference type="OrthoDB" id="412402at2759"/>
<evidence type="ECO:0000256" key="1">
    <source>
        <dbReference type="SAM" id="MobiDB-lite"/>
    </source>
</evidence>
<evidence type="ECO:0008006" key="4">
    <source>
        <dbReference type="Google" id="ProtNLM"/>
    </source>
</evidence>
<accession>A0A8H4IR71</accession>
<name>A0A8H4IR71_9PEZI</name>
<evidence type="ECO:0000313" key="3">
    <source>
        <dbReference type="Proteomes" id="UP000572817"/>
    </source>
</evidence>
<dbReference type="AlphaFoldDB" id="A0A8H4IR71"/>